<dbReference type="Pfam" id="PF03069">
    <property type="entry name" value="FmdA_AmdA"/>
    <property type="match status" value="2"/>
</dbReference>
<dbReference type="Proteomes" id="UP000239297">
    <property type="component" value="Unassembled WGS sequence"/>
</dbReference>
<proteinExistence type="predicted"/>
<protein>
    <submittedName>
        <fullName evidence="2">Acetamidase/formamidase</fullName>
    </submittedName>
</protein>
<evidence type="ECO:0000313" key="3">
    <source>
        <dbReference type="Proteomes" id="UP000239297"/>
    </source>
</evidence>
<dbReference type="Gene3D" id="3.10.28.20">
    <property type="entry name" value="Acetamidase/Formamidase-like domains"/>
    <property type="match status" value="1"/>
</dbReference>
<feature type="region of interest" description="Disordered" evidence="1">
    <location>
        <begin position="289"/>
        <end position="308"/>
    </location>
</feature>
<dbReference type="Gene3D" id="2.40.10.120">
    <property type="match status" value="1"/>
</dbReference>
<organism evidence="2 3">
    <name type="scientific">Arthrobacter pityocampae</name>
    <dbReference type="NCBI Taxonomy" id="547334"/>
    <lineage>
        <taxon>Bacteria</taxon>
        <taxon>Bacillati</taxon>
        <taxon>Actinomycetota</taxon>
        <taxon>Actinomycetes</taxon>
        <taxon>Micrococcales</taxon>
        <taxon>Micrococcaceae</taxon>
        <taxon>Arthrobacter</taxon>
    </lineage>
</organism>
<evidence type="ECO:0000256" key="1">
    <source>
        <dbReference type="SAM" id="MobiDB-lite"/>
    </source>
</evidence>
<dbReference type="PANTHER" id="PTHR31891">
    <property type="entry name" value="FORMAMIDASE C869.04-RELATED"/>
    <property type="match status" value="1"/>
</dbReference>
<dbReference type="RefSeq" id="WP_104119852.1">
    <property type="nucleotide sequence ID" value="NZ_PRKW01000001.1"/>
</dbReference>
<dbReference type="EMBL" id="PRKW01000001">
    <property type="protein sequence ID" value="PPB50581.1"/>
    <property type="molecule type" value="Genomic_DNA"/>
</dbReference>
<dbReference type="SUPFAM" id="SSF141130">
    <property type="entry name" value="Acetamidase/Formamidase-like"/>
    <property type="match status" value="1"/>
</dbReference>
<gene>
    <name evidence="2" type="ORF">C4K88_01450</name>
</gene>
<name>A0A2S5J1B2_9MICC</name>
<comment type="caution">
    <text evidence="2">The sequence shown here is derived from an EMBL/GenBank/DDBJ whole genome shotgun (WGS) entry which is preliminary data.</text>
</comment>
<dbReference type="OrthoDB" id="9785236at2"/>
<evidence type="ECO:0000313" key="2">
    <source>
        <dbReference type="EMBL" id="PPB50581.1"/>
    </source>
</evidence>
<dbReference type="Gene3D" id="2.60.120.580">
    <property type="entry name" value="Acetamidase/Formamidase-like domains"/>
    <property type="match status" value="1"/>
</dbReference>
<keyword evidence="3" id="KW-1185">Reference proteome</keyword>
<dbReference type="InterPro" id="IPR004304">
    <property type="entry name" value="FmdA_AmdA"/>
</dbReference>
<dbReference type="PANTHER" id="PTHR31891:SF1">
    <property type="entry name" value="FORMAMIDASE C869.04-RELATED"/>
    <property type="match status" value="1"/>
</dbReference>
<accession>A0A2S5J1B2</accession>
<dbReference type="GO" id="GO:0016811">
    <property type="term" value="F:hydrolase activity, acting on carbon-nitrogen (but not peptide) bonds, in linear amides"/>
    <property type="evidence" value="ECO:0007669"/>
    <property type="project" value="InterPro"/>
</dbReference>
<reference evidence="2 3" key="1">
    <citation type="journal article" date="2014" name="Int. J. Syst. Evol. Microbiol.">
        <title>Arthrobacter pityocampae sp. nov., isolated from Thaumetopoea pityocampa (Lep., Thaumetopoeidae).</title>
        <authorList>
            <person name="Ince I.A."/>
            <person name="Demirbag Z."/>
            <person name="Kati H."/>
        </authorList>
    </citation>
    <scope>NUCLEOTIDE SEQUENCE [LARGE SCALE GENOMIC DNA]</scope>
    <source>
        <strain evidence="2 3">Tp2</strain>
    </source>
</reference>
<sequence length="326" mass="34191">MTGTTATTAALTEGLDHFLDKTHGQPGFSADVAPALRITPGTGERIGFETNDEVYAQLHEHKDMGKLTAQLNPVTGPLYVEGAQPGDALAVTIHEIRLKTHGWSISLPGVGALKERMGAEMFTRRVPIDEDGVHVTDRHTLAPAPMIGCIGTAPAQGSHSTVMPSYAEGGNMDLTDCRPGATVYLPVMTEGAYLSIGDIHAIMAEGESSFVAIEAEGVAVISVDLVKDLPLRAPRVETEAEWIFVGLGDPVQESIQRGYEDAFDFLVDTHGFSAGDAYALLSAAGHSRLGGPTGSTDPDPLHPMAPVGAVTTHRLPKSLLTPGAGA</sequence>
<dbReference type="AlphaFoldDB" id="A0A2S5J1B2"/>